<accession>A0A1G1ZIX5</accession>
<evidence type="ECO:0000313" key="1">
    <source>
        <dbReference type="EMBL" id="OGY64379.1"/>
    </source>
</evidence>
<evidence type="ECO:0000313" key="2">
    <source>
        <dbReference type="Proteomes" id="UP000177960"/>
    </source>
</evidence>
<comment type="caution">
    <text evidence="1">The sequence shown here is derived from an EMBL/GenBank/DDBJ whole genome shotgun (WGS) entry which is preliminary data.</text>
</comment>
<protein>
    <submittedName>
        <fullName evidence="1">Uncharacterized protein</fullName>
    </submittedName>
</protein>
<proteinExistence type="predicted"/>
<organism evidence="1 2">
    <name type="scientific">Candidatus Harrisonbacteria bacterium RIFCSPHIGHO2_02_FULL_42_16</name>
    <dbReference type="NCBI Taxonomy" id="1798404"/>
    <lineage>
        <taxon>Bacteria</taxon>
        <taxon>Candidatus Harrisoniibacteriota</taxon>
    </lineage>
</organism>
<gene>
    <name evidence="1" type="ORF">A3B92_02495</name>
</gene>
<dbReference type="STRING" id="1798404.A3B92_02495"/>
<dbReference type="Proteomes" id="UP000177960">
    <property type="component" value="Unassembled WGS sequence"/>
</dbReference>
<dbReference type="EMBL" id="MHJG01000003">
    <property type="protein sequence ID" value="OGY64379.1"/>
    <property type="molecule type" value="Genomic_DNA"/>
</dbReference>
<name>A0A1G1ZIX5_9BACT</name>
<reference evidence="1 2" key="1">
    <citation type="journal article" date="2016" name="Nat. Commun.">
        <title>Thousands of microbial genomes shed light on interconnected biogeochemical processes in an aquifer system.</title>
        <authorList>
            <person name="Anantharaman K."/>
            <person name="Brown C.T."/>
            <person name="Hug L.A."/>
            <person name="Sharon I."/>
            <person name="Castelle C.J."/>
            <person name="Probst A.J."/>
            <person name="Thomas B.C."/>
            <person name="Singh A."/>
            <person name="Wilkins M.J."/>
            <person name="Karaoz U."/>
            <person name="Brodie E.L."/>
            <person name="Williams K.H."/>
            <person name="Hubbard S.S."/>
            <person name="Banfield J.F."/>
        </authorList>
    </citation>
    <scope>NUCLEOTIDE SEQUENCE [LARGE SCALE GENOMIC DNA]</scope>
</reference>
<dbReference type="AlphaFoldDB" id="A0A1G1ZIX5"/>
<sequence length="77" mass="7987">MSHDAGIKKGPIAVAIGEELCGVTGLVPAPLGLSGFFLGVVAPPSALHPSRTPHIVNSIANPQNLSIAKKWLKIRIN</sequence>